<sequence length="420" mass="45987">MDNIVGKKPALIWATHISVAVLVFLWLFPTVGLFVSSFRTGDQIASSGWWKALFPQEQNTMIRTASSDTQKQIDGNYVIEGNLFAEEGDAQGEISVWGTSSRNIGVYTPGDTADLGEDGMLTVEANGDYRLVNDTEFTGSRGERVFLTAKTPPSFTLDNYRTVLFSGKATDKMGKAFLNTFTVTIPATVIPILIAAFAAYALAWMDFKGRAFLIAVIVGLLVVPLQLALIPLLSFHGTVVEWFIALVGTPMEDNARRFAEVGWLGRLFGFAPGDTINSKGYLGVWAAHTGFGLPLAIYLLRNYMVGLPKDIIENARVDGATDFQIFTKIILPLSFPALASFAIFQFLWTWNDLLVALVFLIDSSGETTVMTRQIVELLGTRGGNWEILATAAFVSIAVPLTVFFFMQKYLVRGLLAGSVK</sequence>
<dbReference type="AlphaFoldDB" id="A0A1I3P0Z6"/>
<dbReference type="Pfam" id="PF00528">
    <property type="entry name" value="BPD_transp_1"/>
    <property type="match status" value="1"/>
</dbReference>
<feature type="transmembrane region" description="Helical" evidence="7">
    <location>
        <begin position="12"/>
        <end position="35"/>
    </location>
</feature>
<feature type="transmembrane region" description="Helical" evidence="7">
    <location>
        <begin position="329"/>
        <end position="350"/>
    </location>
</feature>
<evidence type="ECO:0000256" key="1">
    <source>
        <dbReference type="ARBA" id="ARBA00004651"/>
    </source>
</evidence>
<evidence type="ECO:0000256" key="2">
    <source>
        <dbReference type="ARBA" id="ARBA00022448"/>
    </source>
</evidence>
<dbReference type="STRING" id="576117.SAMN04488138_102157"/>
<evidence type="ECO:0000256" key="3">
    <source>
        <dbReference type="ARBA" id="ARBA00022475"/>
    </source>
</evidence>
<dbReference type="InterPro" id="IPR035906">
    <property type="entry name" value="MetI-like_sf"/>
</dbReference>
<evidence type="ECO:0000313" key="10">
    <source>
        <dbReference type="Proteomes" id="UP000183299"/>
    </source>
</evidence>
<evidence type="ECO:0000259" key="8">
    <source>
        <dbReference type="PROSITE" id="PS50928"/>
    </source>
</evidence>
<gene>
    <name evidence="9" type="ORF">SAMN04488138_102157</name>
</gene>
<keyword evidence="3" id="KW-1003">Cell membrane</keyword>
<evidence type="ECO:0000256" key="7">
    <source>
        <dbReference type="RuleBase" id="RU363032"/>
    </source>
</evidence>
<keyword evidence="6 7" id="KW-0472">Membrane</keyword>
<dbReference type="InterPro" id="IPR000515">
    <property type="entry name" value="MetI-like"/>
</dbReference>
<dbReference type="Gene3D" id="1.10.3720.10">
    <property type="entry name" value="MetI-like"/>
    <property type="match status" value="1"/>
</dbReference>
<feature type="transmembrane region" description="Helical" evidence="7">
    <location>
        <begin position="211"/>
        <end position="233"/>
    </location>
</feature>
<dbReference type="GO" id="GO:0005886">
    <property type="term" value="C:plasma membrane"/>
    <property type="evidence" value="ECO:0007669"/>
    <property type="project" value="UniProtKB-SubCell"/>
</dbReference>
<protein>
    <submittedName>
        <fullName evidence="9">Maltose ABC transporter membrane protein/trehalose ABC transporter membrane protein/sucrose ABC transporter membrane protein</fullName>
    </submittedName>
</protein>
<comment type="similarity">
    <text evidence="7">Belongs to the binding-protein-dependent transport system permease family.</text>
</comment>
<name>A0A1I3P0Z6_9RHOB</name>
<keyword evidence="5 7" id="KW-1133">Transmembrane helix</keyword>
<keyword evidence="2 7" id="KW-0813">Transport</keyword>
<reference evidence="9 10" key="1">
    <citation type="submission" date="2016-10" db="EMBL/GenBank/DDBJ databases">
        <authorList>
            <person name="de Groot N.N."/>
        </authorList>
    </citation>
    <scope>NUCLEOTIDE SEQUENCE [LARGE SCALE GENOMIC DNA]</scope>
    <source>
        <strain evidence="9 10">CGMCC 1.8891</strain>
    </source>
</reference>
<dbReference type="PANTHER" id="PTHR43744">
    <property type="entry name" value="ABC TRANSPORTER PERMEASE PROTEIN MG189-RELATED-RELATED"/>
    <property type="match status" value="1"/>
</dbReference>
<comment type="subcellular location">
    <subcellularLocation>
        <location evidence="1 7">Cell membrane</location>
        <topology evidence="1 7">Multi-pass membrane protein</topology>
    </subcellularLocation>
</comment>
<keyword evidence="4 7" id="KW-0812">Transmembrane</keyword>
<dbReference type="GO" id="GO:0055085">
    <property type="term" value="P:transmembrane transport"/>
    <property type="evidence" value="ECO:0007669"/>
    <property type="project" value="InterPro"/>
</dbReference>
<dbReference type="EMBL" id="FORY01000002">
    <property type="protein sequence ID" value="SFJ15224.1"/>
    <property type="molecule type" value="Genomic_DNA"/>
</dbReference>
<evidence type="ECO:0000256" key="6">
    <source>
        <dbReference type="ARBA" id="ARBA00023136"/>
    </source>
</evidence>
<accession>A0A1I3P0Z6</accession>
<dbReference type="CDD" id="cd06261">
    <property type="entry name" value="TM_PBP2"/>
    <property type="match status" value="1"/>
</dbReference>
<feature type="transmembrane region" description="Helical" evidence="7">
    <location>
        <begin position="176"/>
        <end position="205"/>
    </location>
</feature>
<dbReference type="OrthoDB" id="9815445at2"/>
<feature type="transmembrane region" description="Helical" evidence="7">
    <location>
        <begin position="387"/>
        <end position="406"/>
    </location>
</feature>
<dbReference type="PROSITE" id="PS50928">
    <property type="entry name" value="ABC_TM1"/>
    <property type="match status" value="1"/>
</dbReference>
<evidence type="ECO:0000256" key="5">
    <source>
        <dbReference type="ARBA" id="ARBA00022989"/>
    </source>
</evidence>
<proteinExistence type="inferred from homology"/>
<dbReference type="Proteomes" id="UP000183299">
    <property type="component" value="Unassembled WGS sequence"/>
</dbReference>
<evidence type="ECO:0000313" key="9">
    <source>
        <dbReference type="EMBL" id="SFJ15224.1"/>
    </source>
</evidence>
<dbReference type="SUPFAM" id="SSF161098">
    <property type="entry name" value="MetI-like"/>
    <property type="match status" value="1"/>
</dbReference>
<keyword evidence="10" id="KW-1185">Reference proteome</keyword>
<dbReference type="RefSeq" id="WP_066606068.1">
    <property type="nucleotide sequence ID" value="NZ_FORY01000002.1"/>
</dbReference>
<dbReference type="GeneID" id="98663963"/>
<feature type="domain" description="ABC transmembrane type-1" evidence="8">
    <location>
        <begin position="177"/>
        <end position="406"/>
    </location>
</feature>
<evidence type="ECO:0000256" key="4">
    <source>
        <dbReference type="ARBA" id="ARBA00022692"/>
    </source>
</evidence>
<organism evidence="9 10">
    <name type="scientific">Celeribacter halophilus</name>
    <dbReference type="NCBI Taxonomy" id="576117"/>
    <lineage>
        <taxon>Bacteria</taxon>
        <taxon>Pseudomonadati</taxon>
        <taxon>Pseudomonadota</taxon>
        <taxon>Alphaproteobacteria</taxon>
        <taxon>Rhodobacterales</taxon>
        <taxon>Roseobacteraceae</taxon>
        <taxon>Celeribacter</taxon>
    </lineage>
</organism>
<dbReference type="PANTHER" id="PTHR43744:SF4">
    <property type="entry name" value="OSMOPROTECTIVE COMPOUNDS UPTAKE PERMEASE PROTEIN GGTD"/>
    <property type="match status" value="1"/>
</dbReference>